<evidence type="ECO:0000313" key="12">
    <source>
        <dbReference type="Proteomes" id="UP000305888"/>
    </source>
</evidence>
<dbReference type="Gene3D" id="3.40.120.10">
    <property type="entry name" value="Alpha-D-Glucose-1,6-Bisphosphate, subunit A, domain 3"/>
    <property type="match status" value="3"/>
</dbReference>
<keyword evidence="6" id="KW-0413">Isomerase</keyword>
<comment type="similarity">
    <text evidence="2 7">Belongs to the phosphohexose mutase family.</text>
</comment>
<evidence type="ECO:0000313" key="11">
    <source>
        <dbReference type="EMBL" id="QDL94789.1"/>
    </source>
</evidence>
<keyword evidence="4 7" id="KW-0479">Metal-binding</keyword>
<dbReference type="Pfam" id="PF02880">
    <property type="entry name" value="PGM_PMM_III"/>
    <property type="match status" value="1"/>
</dbReference>
<dbReference type="PROSITE" id="PS00710">
    <property type="entry name" value="PGM_PMM"/>
    <property type="match status" value="1"/>
</dbReference>
<dbReference type="SUPFAM" id="SSF53738">
    <property type="entry name" value="Phosphoglucomutase, first 3 domains"/>
    <property type="match status" value="3"/>
</dbReference>
<dbReference type="Gene3D" id="3.30.310.50">
    <property type="entry name" value="Alpha-D-phosphohexomutase, C-terminal domain"/>
    <property type="match status" value="1"/>
</dbReference>
<dbReference type="InterPro" id="IPR005841">
    <property type="entry name" value="Alpha-D-phosphohexomutase_SF"/>
</dbReference>
<evidence type="ECO:0000256" key="1">
    <source>
        <dbReference type="ARBA" id="ARBA00001946"/>
    </source>
</evidence>
<evidence type="ECO:0000256" key="2">
    <source>
        <dbReference type="ARBA" id="ARBA00010231"/>
    </source>
</evidence>
<keyword evidence="3" id="KW-0597">Phosphoprotein</keyword>
<reference evidence="11 12" key="1">
    <citation type="submission" date="2019-06" db="EMBL/GenBank/DDBJ databases">
        <title>Genome sequence of Rhodobacteraceae bacterium D4M1.</title>
        <authorList>
            <person name="Cao J."/>
        </authorList>
    </citation>
    <scope>NUCLEOTIDE SEQUENCE [LARGE SCALE GENOMIC DNA]</scope>
    <source>
        <strain evidence="11 12">D4M1</strain>
        <plasmid evidence="12">pd4m1d</plasmid>
    </source>
</reference>
<evidence type="ECO:0000259" key="10">
    <source>
        <dbReference type="Pfam" id="PF02880"/>
    </source>
</evidence>
<dbReference type="SUPFAM" id="SSF55957">
    <property type="entry name" value="Phosphoglucomutase, C-terminal domain"/>
    <property type="match status" value="1"/>
</dbReference>
<dbReference type="GO" id="GO:0016868">
    <property type="term" value="F:intramolecular phosphotransferase activity"/>
    <property type="evidence" value="ECO:0007669"/>
    <property type="project" value="InterPro"/>
</dbReference>
<dbReference type="Proteomes" id="UP000305888">
    <property type="component" value="Plasmid pD4M1D"/>
</dbReference>
<dbReference type="CDD" id="cd03089">
    <property type="entry name" value="PMM_PGM"/>
    <property type="match status" value="1"/>
</dbReference>
<evidence type="ECO:0000256" key="3">
    <source>
        <dbReference type="ARBA" id="ARBA00022553"/>
    </source>
</evidence>
<evidence type="ECO:0000256" key="6">
    <source>
        <dbReference type="ARBA" id="ARBA00023235"/>
    </source>
</evidence>
<keyword evidence="12" id="KW-1185">Reference proteome</keyword>
<dbReference type="InterPro" id="IPR005845">
    <property type="entry name" value="A-D-PHexomutase_a/b/a-II"/>
</dbReference>
<feature type="domain" description="Alpha-D-phosphohexomutase alpha/beta/alpha" evidence="9">
    <location>
        <begin position="160"/>
        <end position="264"/>
    </location>
</feature>
<dbReference type="PANTHER" id="PTHR43771">
    <property type="entry name" value="PHOSPHOMANNOMUTASE"/>
    <property type="match status" value="1"/>
</dbReference>
<name>A0A5B8G5N8_9RHOB</name>
<dbReference type="Pfam" id="PF02878">
    <property type="entry name" value="PGM_PMM_I"/>
    <property type="match status" value="1"/>
</dbReference>
<organism evidence="11 12">
    <name type="scientific">Paroceanicella profunda</name>
    <dbReference type="NCBI Taxonomy" id="2579971"/>
    <lineage>
        <taxon>Bacteria</taxon>
        <taxon>Pseudomonadati</taxon>
        <taxon>Pseudomonadota</taxon>
        <taxon>Alphaproteobacteria</taxon>
        <taxon>Rhodobacterales</taxon>
        <taxon>Paracoccaceae</taxon>
        <taxon>Paroceanicella</taxon>
    </lineage>
</organism>
<sequence>MPASDLSLPSAPLTCFKAYDIRGRLGIDLDEAIARRIGLAFARVMLPGTVVVGGDCRASSTALKAALAEGLRDGGADVIDLGLCGTEEIYFATAHLGCGGGIEVTASHNPIDYNGMKLVAAGARPLDPGAELGAIRALAEAGPAPAPVRGSYREADTRAAYVEKVLSFADLSAFRPLKILVNAGNGTAGPAFDAIEAALAAAGAPLTFVKLHHTPDGSFPNGIPNPLLPGNQPVTAEAVRAHGADFGVAWDGDFDRCFLFDETGAFIDGYYIVGLLAQQALTLAPGATIIHDPRMTWNTLDIVGAAGGRAVQSNTGHALIKAAMRREGAVYGGEMSAHHYFAGFMNCDSGMIPWLMIAELVSRAGRPLSTLVSERLAKFPGSGERNFTIADPEAALARVFAAHAGAALAVDWSDGLSMEFADWRFNLRRSQTEPLVRLNLETRGDAARVEPLVGEIVALL</sequence>
<dbReference type="OrthoDB" id="9803322at2"/>
<proteinExistence type="inferred from homology"/>
<gene>
    <name evidence="11" type="ORF">FDP22_23245</name>
</gene>
<dbReference type="RefSeq" id="WP_138579557.1">
    <property type="nucleotide sequence ID" value="NZ_CP040822.1"/>
</dbReference>
<dbReference type="InterPro" id="IPR005844">
    <property type="entry name" value="A-D-PHexomutase_a/b/a-I"/>
</dbReference>
<dbReference type="PANTHER" id="PTHR43771:SF1">
    <property type="entry name" value="PHOSPHOMANNOMUTASE"/>
    <property type="match status" value="1"/>
</dbReference>
<dbReference type="GO" id="GO:0000287">
    <property type="term" value="F:magnesium ion binding"/>
    <property type="evidence" value="ECO:0007669"/>
    <property type="project" value="InterPro"/>
</dbReference>
<dbReference type="KEGG" id="ppru:FDP22_23245"/>
<keyword evidence="11" id="KW-0614">Plasmid</keyword>
<dbReference type="PRINTS" id="PR00509">
    <property type="entry name" value="PGMPMM"/>
</dbReference>
<evidence type="ECO:0000256" key="5">
    <source>
        <dbReference type="ARBA" id="ARBA00022842"/>
    </source>
</evidence>
<dbReference type="EMBL" id="CP040822">
    <property type="protein sequence ID" value="QDL94789.1"/>
    <property type="molecule type" value="Genomic_DNA"/>
</dbReference>
<keyword evidence="5 7" id="KW-0460">Magnesium</keyword>
<evidence type="ECO:0000256" key="4">
    <source>
        <dbReference type="ARBA" id="ARBA00022723"/>
    </source>
</evidence>
<dbReference type="Pfam" id="PF02879">
    <property type="entry name" value="PGM_PMM_II"/>
    <property type="match status" value="1"/>
</dbReference>
<comment type="cofactor">
    <cofactor evidence="1">
        <name>Mg(2+)</name>
        <dbReference type="ChEBI" id="CHEBI:18420"/>
    </cofactor>
</comment>
<dbReference type="InterPro" id="IPR016066">
    <property type="entry name" value="A-D-PHexomutase_CS"/>
</dbReference>
<feature type="domain" description="Alpha-D-phosphohexomutase alpha/beta/alpha" evidence="10">
    <location>
        <begin position="268"/>
        <end position="379"/>
    </location>
</feature>
<dbReference type="AlphaFoldDB" id="A0A5B8G5N8"/>
<accession>A0A5B8G5N8</accession>
<protein>
    <submittedName>
        <fullName evidence="11">Phosphomannomutase</fullName>
    </submittedName>
</protein>
<dbReference type="InterPro" id="IPR016055">
    <property type="entry name" value="A-D-PHexomutase_a/b/a-I/II/III"/>
</dbReference>
<dbReference type="GO" id="GO:0005975">
    <property type="term" value="P:carbohydrate metabolic process"/>
    <property type="evidence" value="ECO:0007669"/>
    <property type="project" value="InterPro"/>
</dbReference>
<evidence type="ECO:0000259" key="8">
    <source>
        <dbReference type="Pfam" id="PF02878"/>
    </source>
</evidence>
<feature type="domain" description="Alpha-D-phosphohexomutase alpha/beta/alpha" evidence="8">
    <location>
        <begin position="16"/>
        <end position="130"/>
    </location>
</feature>
<geneLocation type="plasmid" evidence="12">
    <name>pd4m1d</name>
</geneLocation>
<evidence type="ECO:0000259" key="9">
    <source>
        <dbReference type="Pfam" id="PF02879"/>
    </source>
</evidence>
<dbReference type="InterPro" id="IPR005846">
    <property type="entry name" value="A-D-PHexomutase_a/b/a-III"/>
</dbReference>
<dbReference type="InterPro" id="IPR036900">
    <property type="entry name" value="A-D-PHexomutase_C_sf"/>
</dbReference>
<evidence type="ECO:0000256" key="7">
    <source>
        <dbReference type="RuleBase" id="RU004326"/>
    </source>
</evidence>